<feature type="region of interest" description="Disordered" evidence="1">
    <location>
        <begin position="41"/>
        <end position="89"/>
    </location>
</feature>
<dbReference type="Proteomes" id="UP001320245">
    <property type="component" value="Unassembled WGS sequence"/>
</dbReference>
<evidence type="ECO:0000313" key="3">
    <source>
        <dbReference type="Proteomes" id="UP001320245"/>
    </source>
</evidence>
<comment type="caution">
    <text evidence="2">The sequence shown here is derived from an EMBL/GenBank/DDBJ whole genome shotgun (WGS) entry which is preliminary data.</text>
</comment>
<name>A0AAN9U850_9PEZI</name>
<organism evidence="2 3">
    <name type="scientific">Cytospora paraplurivora</name>
    <dbReference type="NCBI Taxonomy" id="2898453"/>
    <lineage>
        <taxon>Eukaryota</taxon>
        <taxon>Fungi</taxon>
        <taxon>Dikarya</taxon>
        <taxon>Ascomycota</taxon>
        <taxon>Pezizomycotina</taxon>
        <taxon>Sordariomycetes</taxon>
        <taxon>Sordariomycetidae</taxon>
        <taxon>Diaporthales</taxon>
        <taxon>Cytosporaceae</taxon>
        <taxon>Cytospora</taxon>
    </lineage>
</organism>
<dbReference type="EMBL" id="JAJSPL020000019">
    <property type="protein sequence ID" value="KAK7740736.1"/>
    <property type="molecule type" value="Genomic_DNA"/>
</dbReference>
<feature type="compositionally biased region" description="Acidic residues" evidence="1">
    <location>
        <begin position="180"/>
        <end position="192"/>
    </location>
</feature>
<reference evidence="2 3" key="1">
    <citation type="journal article" date="2023" name="PLoS ONE">
        <title>Cytospora paraplurivora sp. nov. isolated from orchards with fruit tree decline syndrome in Ontario, Canada.</title>
        <authorList>
            <person name="Ilyukhin E."/>
            <person name="Nguyen H.D.T."/>
            <person name="Castle A.J."/>
            <person name="Ellouze W."/>
        </authorList>
    </citation>
    <scope>NUCLEOTIDE SEQUENCE [LARGE SCALE GENOMIC DNA]</scope>
    <source>
        <strain evidence="2 3">FDS-564</strain>
    </source>
</reference>
<feature type="compositionally biased region" description="Basic and acidic residues" evidence="1">
    <location>
        <begin position="77"/>
        <end position="89"/>
    </location>
</feature>
<dbReference type="AlphaFoldDB" id="A0AAN9U850"/>
<gene>
    <name evidence="2" type="ORF">SLS53_005204</name>
</gene>
<feature type="region of interest" description="Disordered" evidence="1">
    <location>
        <begin position="142"/>
        <end position="276"/>
    </location>
</feature>
<protein>
    <submittedName>
        <fullName evidence="2">Uncharacterized protein</fullName>
    </submittedName>
</protein>
<keyword evidence="3" id="KW-1185">Reference proteome</keyword>
<evidence type="ECO:0000256" key="1">
    <source>
        <dbReference type="SAM" id="MobiDB-lite"/>
    </source>
</evidence>
<accession>A0AAN9U850</accession>
<sequence length="489" mass="53189">MSSFGNSAAKKEYRPLDSHYREVEDLSYALSLRLASSVGDALLKQDGSQPKASPTKSSPSKKLDEPDDSQDSPDSNATKEGDDPVEAHYQKYYDEVSSIIKANNALLDTIGGCLSEIASFHGLDEELDNMHNDAYEAWADSLDSTAKKDDDGPAEVPSRDAQGPDEDDDGSLFSLFNDTPPEENEELDDADEVAQLLSNISTMEEDGGPAEATSTSQEPQELDKRDDGPLFSLLNEASLNNDKNLGEGPDTSSSNTTTDEDDDSVETEILYQKDNPADQEKFSRIIHALIDCQLSKTGANSQRRQVPPANNLEEDMREEEALILESMAGPDATAAEKKKIADEAGEVRQRLAAQSIESIPEGVARARAAWRASPARAALLKRRERERLRAQALSFKAEGERAARVEAGERIAMEIWSRALGMDLYGTPYFEPALEGFKRIAEMGEKAFAELEDRLLFGGEGPCPDGGSGNGCAPSSTGVSLRRCGRRLV</sequence>
<proteinExistence type="predicted"/>
<feature type="compositionally biased region" description="Low complexity" evidence="1">
    <location>
        <begin position="50"/>
        <end position="60"/>
    </location>
</feature>
<evidence type="ECO:0000313" key="2">
    <source>
        <dbReference type="EMBL" id="KAK7740736.1"/>
    </source>
</evidence>